<keyword evidence="7" id="KW-0963">Cytoplasm</keyword>
<keyword evidence="7 12" id="KW-0436">Ligase</keyword>
<feature type="binding site" evidence="7">
    <location>
        <position position="459"/>
    </location>
    <ligand>
        <name>meso-2,6-diaminopimelate</name>
        <dbReference type="ChEBI" id="CHEBI:57791"/>
    </ligand>
</feature>
<evidence type="ECO:0000259" key="11">
    <source>
        <dbReference type="Pfam" id="PF08245"/>
    </source>
</evidence>
<feature type="domain" description="Mur ligase C-terminal" evidence="10">
    <location>
        <begin position="327"/>
        <end position="457"/>
    </location>
</feature>
<feature type="binding site" evidence="7">
    <location>
        <begin position="153"/>
        <end position="154"/>
    </location>
    <ligand>
        <name>UDP-N-acetyl-alpha-D-muramoyl-L-alanyl-D-glutamate</name>
        <dbReference type="ChEBI" id="CHEBI:83900"/>
    </ligand>
</feature>
<dbReference type="InterPro" id="IPR035911">
    <property type="entry name" value="MurE/MurF_N"/>
</dbReference>
<evidence type="ECO:0000259" key="10">
    <source>
        <dbReference type="Pfam" id="PF02875"/>
    </source>
</evidence>
<dbReference type="Gene3D" id="3.40.1390.10">
    <property type="entry name" value="MurE/MurF, N-terminal domain"/>
    <property type="match status" value="1"/>
</dbReference>
<dbReference type="InterPro" id="IPR004101">
    <property type="entry name" value="Mur_ligase_C"/>
</dbReference>
<dbReference type="PANTHER" id="PTHR23135:SF4">
    <property type="entry name" value="UDP-N-ACETYLMURAMOYL-L-ALANYL-D-GLUTAMATE--2,6-DIAMINOPIMELATE LIGASE MURE HOMOLOG, CHLOROPLASTIC"/>
    <property type="match status" value="1"/>
</dbReference>
<keyword evidence="5 7" id="KW-0131">Cell cycle</keyword>
<dbReference type="NCBIfam" id="NF001126">
    <property type="entry name" value="PRK00139.1-4"/>
    <property type="match status" value="1"/>
</dbReference>
<dbReference type="GO" id="GO:0009252">
    <property type="term" value="P:peptidoglycan biosynthetic process"/>
    <property type="evidence" value="ECO:0007669"/>
    <property type="project" value="UniProtKB-UniRule"/>
</dbReference>
<comment type="PTM">
    <text evidence="7">Carboxylation is probably crucial for Mg(2+) binding and, consequently, for the gamma-phosphate positioning of ATP.</text>
</comment>
<feature type="binding site" evidence="7">
    <location>
        <position position="455"/>
    </location>
    <ligand>
        <name>meso-2,6-diaminopimelate</name>
        <dbReference type="ChEBI" id="CHEBI:57791"/>
    </ligand>
</feature>
<feature type="binding site" evidence="7">
    <location>
        <begin position="402"/>
        <end position="405"/>
    </location>
    <ligand>
        <name>meso-2,6-diaminopimelate</name>
        <dbReference type="ChEBI" id="CHEBI:57791"/>
    </ligand>
</feature>
<sequence>MNTLQLLSAIEPLSQKGEMPADVTGVEADSRKVGRGSLFVAVRGSQVDGHEFIATAIENGATLIVCETLPAELCDGVTYVQVADSAAALGCLASRWYGDPSRSLTLVGVTGTNGKTTTATLLYEMFRLFGEKVGLLSTVCNYIDGVGEPATHTTPDPLTLNGLLRRMVDAGCTYAFMEVSSHSAHQRRIAGLKFAGGIFTNLTRDHMDYHKTVEAYLKAKKMFFDALPADAFALTNIDDKAGAVMLQNTRARKYTYSLRTLADFKARIVESRIDGTTVAFDGRDVETRFTGRFNVYNMLAVYAATCLLGRDKEQVLVNMSLLVPVAGRFQTLHSVRGYSAIIDYAHTPDALANVLTTIHDVLAGKGRIITVVGAGGNRDKGKRPMMAKEAVRWSDELILTSDNPRFEEPDDIINDMMAGLGSDDMAHTLAIADRRQAIRAATRMAQAGDVILIAGKGHEDYQEIKGVKHHFDDKEEVEKIFADEQNSATRK</sequence>
<dbReference type="GO" id="GO:0051301">
    <property type="term" value="P:cell division"/>
    <property type="evidence" value="ECO:0007669"/>
    <property type="project" value="UniProtKB-KW"/>
</dbReference>
<dbReference type="InterPro" id="IPR005761">
    <property type="entry name" value="UDP-N-AcMur-Glu-dNH2Pim_ligase"/>
</dbReference>
<dbReference type="GO" id="GO:0005524">
    <property type="term" value="F:ATP binding"/>
    <property type="evidence" value="ECO:0007669"/>
    <property type="project" value="UniProtKB-UniRule"/>
</dbReference>
<comment type="catalytic activity">
    <reaction evidence="7">
        <text>UDP-N-acetyl-alpha-D-muramoyl-L-alanyl-D-glutamate + meso-2,6-diaminopimelate + ATP = UDP-N-acetyl-alpha-D-muramoyl-L-alanyl-gamma-D-glutamyl-meso-2,6-diaminopimelate + ADP + phosphate + H(+)</text>
        <dbReference type="Rhea" id="RHEA:23676"/>
        <dbReference type="ChEBI" id="CHEBI:15378"/>
        <dbReference type="ChEBI" id="CHEBI:30616"/>
        <dbReference type="ChEBI" id="CHEBI:43474"/>
        <dbReference type="ChEBI" id="CHEBI:57791"/>
        <dbReference type="ChEBI" id="CHEBI:83900"/>
        <dbReference type="ChEBI" id="CHEBI:83905"/>
        <dbReference type="ChEBI" id="CHEBI:456216"/>
        <dbReference type="EC" id="6.3.2.13"/>
    </reaction>
</comment>
<dbReference type="Proteomes" id="UP000824246">
    <property type="component" value="Unassembled WGS sequence"/>
</dbReference>
<evidence type="ECO:0000259" key="9">
    <source>
        <dbReference type="Pfam" id="PF01225"/>
    </source>
</evidence>
<dbReference type="GO" id="GO:0005737">
    <property type="term" value="C:cytoplasm"/>
    <property type="evidence" value="ECO:0007669"/>
    <property type="project" value="UniProtKB-SubCell"/>
</dbReference>
<comment type="pathway">
    <text evidence="7 8">Cell wall biogenesis; peptidoglycan biosynthesis.</text>
</comment>
<feature type="domain" description="Mur ligase central" evidence="11">
    <location>
        <begin position="109"/>
        <end position="304"/>
    </location>
</feature>
<evidence type="ECO:0000256" key="4">
    <source>
        <dbReference type="ARBA" id="ARBA00022984"/>
    </source>
</evidence>
<dbReference type="HAMAP" id="MF_00208">
    <property type="entry name" value="MurE"/>
    <property type="match status" value="1"/>
</dbReference>
<dbReference type="GO" id="GO:0000287">
    <property type="term" value="F:magnesium ion binding"/>
    <property type="evidence" value="ECO:0007669"/>
    <property type="project" value="UniProtKB-UniRule"/>
</dbReference>
<comment type="function">
    <text evidence="7">Catalyzes the addition of meso-diaminopimelic acid to the nucleotide precursor UDP-N-acetylmuramoyl-L-alanyl-D-glutamate (UMAG) in the biosynthesis of bacterial cell-wall peptidoglycan.</text>
</comment>
<name>A0A9D1VRP7_9BACT</name>
<evidence type="ECO:0000256" key="7">
    <source>
        <dbReference type="HAMAP-Rule" id="MF_00208"/>
    </source>
</evidence>
<feature type="modified residue" description="N6-carboxylysine" evidence="7">
    <location>
        <position position="220"/>
    </location>
</feature>
<dbReference type="SUPFAM" id="SSF63418">
    <property type="entry name" value="MurE/MurF N-terminal domain"/>
    <property type="match status" value="1"/>
</dbReference>
<keyword evidence="7" id="KW-0460">Magnesium</keyword>
<protein>
    <recommendedName>
        <fullName evidence="7">UDP-N-acetylmuramoyl-L-alanyl-D-glutamate--2,6-diaminopimelate ligase</fullName>
        <ecNumber evidence="7">6.3.2.13</ecNumber>
    </recommendedName>
    <alternativeName>
        <fullName evidence="7">Meso-A2pm-adding enzyme</fullName>
    </alternativeName>
    <alternativeName>
        <fullName evidence="7">Meso-diaminopimelate-adding enzyme</fullName>
    </alternativeName>
    <alternativeName>
        <fullName evidence="7">UDP-MurNAc-L-Ala-D-Glu:meso-diaminopimelate ligase</fullName>
    </alternativeName>
    <alternativeName>
        <fullName evidence="7">UDP-MurNAc-tripeptide synthetase</fullName>
    </alternativeName>
    <alternativeName>
        <fullName evidence="7">UDP-N-acetylmuramyl-tripeptide synthetase</fullName>
    </alternativeName>
</protein>
<dbReference type="InterPro" id="IPR036615">
    <property type="entry name" value="Mur_ligase_C_dom_sf"/>
</dbReference>
<dbReference type="Pfam" id="PF02875">
    <property type="entry name" value="Mur_ligase_C"/>
    <property type="match status" value="1"/>
</dbReference>
<dbReference type="PANTHER" id="PTHR23135">
    <property type="entry name" value="MUR LIGASE FAMILY MEMBER"/>
    <property type="match status" value="1"/>
</dbReference>
<gene>
    <name evidence="7" type="primary">murE</name>
    <name evidence="12" type="ORF">H9982_05705</name>
</gene>
<dbReference type="InterPro" id="IPR013221">
    <property type="entry name" value="Mur_ligase_cen"/>
</dbReference>
<feature type="binding site" evidence="7">
    <location>
        <position position="180"/>
    </location>
    <ligand>
        <name>UDP-N-acetyl-alpha-D-muramoyl-L-alanyl-D-glutamate</name>
        <dbReference type="ChEBI" id="CHEBI:83900"/>
    </ligand>
</feature>
<dbReference type="InterPro" id="IPR036565">
    <property type="entry name" value="Mur-like_cat_sf"/>
</dbReference>
<feature type="binding site" evidence="7">
    <location>
        <position position="188"/>
    </location>
    <ligand>
        <name>UDP-N-acetyl-alpha-D-muramoyl-L-alanyl-D-glutamate</name>
        <dbReference type="ChEBI" id="CHEBI:83900"/>
    </ligand>
</feature>
<feature type="short sequence motif" description="Meso-diaminopimelate recognition motif" evidence="7">
    <location>
        <begin position="402"/>
        <end position="405"/>
    </location>
</feature>
<feature type="binding site" evidence="7">
    <location>
        <position position="378"/>
    </location>
    <ligand>
        <name>meso-2,6-diaminopimelate</name>
        <dbReference type="ChEBI" id="CHEBI:57791"/>
    </ligand>
</feature>
<dbReference type="Gene3D" id="3.40.1190.10">
    <property type="entry name" value="Mur-like, catalytic domain"/>
    <property type="match status" value="1"/>
</dbReference>
<keyword evidence="7" id="KW-0547">Nucleotide-binding</keyword>
<organism evidence="12 13">
    <name type="scientific">Candidatus Barnesiella excrementipullorum</name>
    <dbReference type="NCBI Taxonomy" id="2838479"/>
    <lineage>
        <taxon>Bacteria</taxon>
        <taxon>Pseudomonadati</taxon>
        <taxon>Bacteroidota</taxon>
        <taxon>Bacteroidia</taxon>
        <taxon>Bacteroidales</taxon>
        <taxon>Barnesiellaceae</taxon>
        <taxon>Barnesiella</taxon>
    </lineage>
</organism>
<dbReference type="Gene3D" id="3.90.190.20">
    <property type="entry name" value="Mur ligase, C-terminal domain"/>
    <property type="match status" value="1"/>
</dbReference>
<dbReference type="GO" id="GO:0008360">
    <property type="term" value="P:regulation of cell shape"/>
    <property type="evidence" value="ECO:0007669"/>
    <property type="project" value="UniProtKB-KW"/>
</dbReference>
<comment type="subcellular location">
    <subcellularLocation>
        <location evidence="7 8">Cytoplasm</location>
    </subcellularLocation>
</comment>
<dbReference type="SUPFAM" id="SSF53623">
    <property type="entry name" value="MurD-like peptide ligases, catalytic domain"/>
    <property type="match status" value="1"/>
</dbReference>
<accession>A0A9D1VRP7</accession>
<feature type="binding site" evidence="7">
    <location>
        <position position="30"/>
    </location>
    <ligand>
        <name>UDP-N-acetyl-alpha-D-muramoyl-L-alanyl-D-glutamate</name>
        <dbReference type="ChEBI" id="CHEBI:83900"/>
    </ligand>
</feature>
<evidence type="ECO:0000313" key="12">
    <source>
        <dbReference type="EMBL" id="HIX45696.1"/>
    </source>
</evidence>
<dbReference type="EMBL" id="DXFB01000150">
    <property type="protein sequence ID" value="HIX45696.1"/>
    <property type="molecule type" value="Genomic_DNA"/>
</dbReference>
<dbReference type="Pfam" id="PF01225">
    <property type="entry name" value="Mur_ligase"/>
    <property type="match status" value="1"/>
</dbReference>
<evidence type="ECO:0000256" key="3">
    <source>
        <dbReference type="ARBA" id="ARBA00022960"/>
    </source>
</evidence>
<proteinExistence type="inferred from homology"/>
<evidence type="ECO:0000256" key="6">
    <source>
        <dbReference type="ARBA" id="ARBA00023316"/>
    </source>
</evidence>
<feature type="binding site" evidence="7">
    <location>
        <begin position="111"/>
        <end position="117"/>
    </location>
    <ligand>
        <name>ATP</name>
        <dbReference type="ChEBI" id="CHEBI:30616"/>
    </ligand>
</feature>
<evidence type="ECO:0000313" key="13">
    <source>
        <dbReference type="Proteomes" id="UP000824246"/>
    </source>
</evidence>
<keyword evidence="7" id="KW-0067">ATP-binding</keyword>
<evidence type="ECO:0000256" key="5">
    <source>
        <dbReference type="ARBA" id="ARBA00023306"/>
    </source>
</evidence>
<dbReference type="SUPFAM" id="SSF53244">
    <property type="entry name" value="MurD-like peptide ligases, peptide-binding domain"/>
    <property type="match status" value="1"/>
</dbReference>
<feature type="binding site" evidence="7">
    <location>
        <position position="186"/>
    </location>
    <ligand>
        <name>UDP-N-acetyl-alpha-D-muramoyl-L-alanyl-D-glutamate</name>
        <dbReference type="ChEBI" id="CHEBI:83900"/>
    </ligand>
</feature>
<comment type="similarity">
    <text evidence="1 7">Belongs to the MurCDEF family. MurE subfamily.</text>
</comment>
<evidence type="ECO:0000256" key="2">
    <source>
        <dbReference type="ARBA" id="ARBA00022618"/>
    </source>
</evidence>
<dbReference type="AlphaFoldDB" id="A0A9D1VRP7"/>
<dbReference type="InterPro" id="IPR000713">
    <property type="entry name" value="Mur_ligase_N"/>
</dbReference>
<feature type="domain" description="Mur ligase N-terminal catalytic" evidence="9">
    <location>
        <begin position="23"/>
        <end position="97"/>
    </location>
</feature>
<dbReference type="EC" id="6.3.2.13" evidence="7"/>
<dbReference type="GO" id="GO:0008765">
    <property type="term" value="F:UDP-N-acetylmuramoylalanyl-D-glutamate-2,6-diaminopimelate ligase activity"/>
    <property type="evidence" value="ECO:0007669"/>
    <property type="project" value="UniProtKB-UniRule"/>
</dbReference>
<evidence type="ECO:0000256" key="8">
    <source>
        <dbReference type="RuleBase" id="RU004135"/>
    </source>
</evidence>
<keyword evidence="6 7" id="KW-0961">Cell wall biogenesis/degradation</keyword>
<reference evidence="12" key="2">
    <citation type="submission" date="2021-04" db="EMBL/GenBank/DDBJ databases">
        <authorList>
            <person name="Gilroy R."/>
        </authorList>
    </citation>
    <scope>NUCLEOTIDE SEQUENCE</scope>
    <source>
        <strain evidence="12">ChiHjej12B11-16260</strain>
    </source>
</reference>
<dbReference type="NCBIfam" id="TIGR01085">
    <property type="entry name" value="murE"/>
    <property type="match status" value="1"/>
</dbReference>
<comment type="cofactor">
    <cofactor evidence="7">
        <name>Mg(2+)</name>
        <dbReference type="ChEBI" id="CHEBI:18420"/>
    </cofactor>
</comment>
<dbReference type="Pfam" id="PF08245">
    <property type="entry name" value="Mur_ligase_M"/>
    <property type="match status" value="1"/>
</dbReference>
<comment type="caution">
    <text evidence="12">The sequence shown here is derived from an EMBL/GenBank/DDBJ whole genome shotgun (WGS) entry which is preliminary data.</text>
</comment>
<reference evidence="12" key="1">
    <citation type="journal article" date="2021" name="PeerJ">
        <title>Extensive microbial diversity within the chicken gut microbiome revealed by metagenomics and culture.</title>
        <authorList>
            <person name="Gilroy R."/>
            <person name="Ravi A."/>
            <person name="Getino M."/>
            <person name="Pursley I."/>
            <person name="Horton D.L."/>
            <person name="Alikhan N.F."/>
            <person name="Baker D."/>
            <person name="Gharbi K."/>
            <person name="Hall N."/>
            <person name="Watson M."/>
            <person name="Adriaenssens E.M."/>
            <person name="Foster-Nyarko E."/>
            <person name="Jarju S."/>
            <person name="Secka A."/>
            <person name="Antonio M."/>
            <person name="Oren A."/>
            <person name="Chaudhuri R.R."/>
            <person name="La Ragione R."/>
            <person name="Hildebrand F."/>
            <person name="Pallen M.J."/>
        </authorList>
    </citation>
    <scope>NUCLEOTIDE SEQUENCE</scope>
    <source>
        <strain evidence="12">ChiHjej12B11-16260</strain>
    </source>
</reference>
<evidence type="ECO:0000256" key="1">
    <source>
        <dbReference type="ARBA" id="ARBA00005898"/>
    </source>
</evidence>
<comment type="caution">
    <text evidence="7">Lacks conserved residue(s) required for the propagation of feature annotation.</text>
</comment>
<keyword evidence="3 7" id="KW-0133">Cell shape</keyword>
<keyword evidence="4 7" id="KW-0573">Peptidoglycan synthesis</keyword>
<keyword evidence="2 7" id="KW-0132">Cell division</keyword>
<dbReference type="GO" id="GO:0071555">
    <property type="term" value="P:cell wall organization"/>
    <property type="evidence" value="ECO:0007669"/>
    <property type="project" value="UniProtKB-KW"/>
</dbReference>